<proteinExistence type="predicted"/>
<evidence type="ECO:0000259" key="2">
    <source>
        <dbReference type="Pfam" id="PF03968"/>
    </source>
</evidence>
<dbReference type="Pfam" id="PF03968">
    <property type="entry name" value="LptD_N"/>
    <property type="match status" value="1"/>
</dbReference>
<accession>A0A381NFL1</accession>
<dbReference type="Gene3D" id="2.60.450.10">
    <property type="entry name" value="Lipopolysaccharide (LPS) transport protein A like domain"/>
    <property type="match status" value="3"/>
</dbReference>
<dbReference type="AlphaFoldDB" id="A0A381NFL1"/>
<protein>
    <recommendedName>
        <fullName evidence="2">Organic solvent tolerance-like N-terminal domain-containing protein</fullName>
    </recommendedName>
</protein>
<dbReference type="InterPro" id="IPR005653">
    <property type="entry name" value="OstA-like_N"/>
</dbReference>
<dbReference type="InterPro" id="IPR052037">
    <property type="entry name" value="LPS_export_LptA"/>
</dbReference>
<reference evidence="3" key="1">
    <citation type="submission" date="2018-05" db="EMBL/GenBank/DDBJ databases">
        <authorList>
            <person name="Lanie J.A."/>
            <person name="Ng W.-L."/>
            <person name="Kazmierczak K.M."/>
            <person name="Andrzejewski T.M."/>
            <person name="Davidsen T.M."/>
            <person name="Wayne K.J."/>
            <person name="Tettelin H."/>
            <person name="Glass J.I."/>
            <person name="Rusch D."/>
            <person name="Podicherti R."/>
            <person name="Tsui H.-C.T."/>
            <person name="Winkler M.E."/>
        </authorList>
    </citation>
    <scope>NUCLEOTIDE SEQUENCE</scope>
</reference>
<dbReference type="GO" id="GO:0009279">
    <property type="term" value="C:cell outer membrane"/>
    <property type="evidence" value="ECO:0007669"/>
    <property type="project" value="TreeGrafter"/>
</dbReference>
<name>A0A381NFL1_9ZZZZ</name>
<feature type="domain" description="Organic solvent tolerance-like N-terminal" evidence="2">
    <location>
        <begin position="483"/>
        <end position="590"/>
    </location>
</feature>
<sequence>MTTWQRRTRTFIGLIGLCLGAIVLLTLEDRSSIQEPNESLGLAPDLSFHSMDSVVTQVTGERRNLRVEAEQHFAYSDGSSRLDGVRVIVEDESGDQILITSRKGQVGESEHQIEVTGDVILEASDGFSVQTEQASYDHREGSVSISGPLTFSRGQLAGSALGALYDDENDQLRLFSESQVTLGRLEFTSDVAVLADTSLSFSQDVLIEQGSWSTTTQAAYVQYDQAETHVELVQLREQARLDSLFAAPGSVVMMEAREIDLGYDEESGLLNNVNLLGNSEIRLAGSTPTAGERIVADSIDVSLGTDEGSVTFLEAREGVEIDSTDENSESHQRIRAGMMISGGDGTRGLTKMEFKENVEFRSLDFDGANQRELITEADRLEASLAGSLGEMESARFTGHVIFSHGDTTGAARLLFYDINAGVVRLRSYGGEGETPHIMDPNVEIDAEEIDLALDGTSIRAQGDVRSVLSFSGIFSSSTPSYARADQLAYDSKDRRTTYSGGARLWQGNTAIQGEIIEIYQDTADVRASGDVRSTFNLEEIDDVTSEVRQVQTIGVANSMRYEGVARRATYTEEAHVNGPQGDLSGDEVELYFGRSHLELERVESRNRVKLLLTGVTATGLELTYFTTDGRYIMRGSPVQILEELPGECRETQGKSLTFFRSSETVSVDGNEEVRTITRTTSIESSEDALTEASLNLTNDEEELVATLSENCPQPQFN</sequence>
<evidence type="ECO:0000256" key="1">
    <source>
        <dbReference type="ARBA" id="ARBA00022729"/>
    </source>
</evidence>
<dbReference type="PANTHER" id="PTHR36504:SF1">
    <property type="entry name" value="LIPOPOLYSACCHARIDE EXPORT SYSTEM PROTEIN LPTA"/>
    <property type="match status" value="1"/>
</dbReference>
<dbReference type="GO" id="GO:0030288">
    <property type="term" value="C:outer membrane-bounded periplasmic space"/>
    <property type="evidence" value="ECO:0007669"/>
    <property type="project" value="TreeGrafter"/>
</dbReference>
<dbReference type="Pfam" id="PF06835">
    <property type="entry name" value="LptC"/>
    <property type="match status" value="1"/>
</dbReference>
<organism evidence="3">
    <name type="scientific">marine metagenome</name>
    <dbReference type="NCBI Taxonomy" id="408172"/>
    <lineage>
        <taxon>unclassified sequences</taxon>
        <taxon>metagenomes</taxon>
        <taxon>ecological metagenomes</taxon>
    </lineage>
</organism>
<evidence type="ECO:0000313" key="3">
    <source>
        <dbReference type="EMBL" id="SUZ53345.1"/>
    </source>
</evidence>
<dbReference type="InterPro" id="IPR010664">
    <property type="entry name" value="LipoPS_assembly_LptC-rel"/>
</dbReference>
<dbReference type="GO" id="GO:0017089">
    <property type="term" value="F:glycolipid transfer activity"/>
    <property type="evidence" value="ECO:0007669"/>
    <property type="project" value="TreeGrafter"/>
</dbReference>
<gene>
    <name evidence="3" type="ORF">METZ01_LOCUS6199</name>
</gene>
<dbReference type="GO" id="GO:0015221">
    <property type="term" value="F:lipopolysaccharide transmembrane transporter activity"/>
    <property type="evidence" value="ECO:0007669"/>
    <property type="project" value="InterPro"/>
</dbReference>
<dbReference type="NCBIfam" id="TIGR04409">
    <property type="entry name" value="LptC_YrbK"/>
    <property type="match status" value="1"/>
</dbReference>
<dbReference type="GO" id="GO:0005886">
    <property type="term" value="C:plasma membrane"/>
    <property type="evidence" value="ECO:0007669"/>
    <property type="project" value="InterPro"/>
</dbReference>
<keyword evidence="1" id="KW-0732">Signal</keyword>
<dbReference type="InterPro" id="IPR026265">
    <property type="entry name" value="LptC"/>
</dbReference>
<dbReference type="EMBL" id="UINC01000327">
    <property type="protein sequence ID" value="SUZ53345.1"/>
    <property type="molecule type" value="Genomic_DNA"/>
</dbReference>
<dbReference type="PANTHER" id="PTHR36504">
    <property type="entry name" value="LIPOPOLYSACCHARIDE EXPORT SYSTEM PROTEIN LPTA"/>
    <property type="match status" value="1"/>
</dbReference>